<evidence type="ECO:0000256" key="3">
    <source>
        <dbReference type="SAM" id="Phobius"/>
    </source>
</evidence>
<feature type="domain" description="Rab-GAP TBC" evidence="4">
    <location>
        <begin position="153"/>
        <end position="226"/>
    </location>
</feature>
<proteinExistence type="predicted"/>
<dbReference type="GO" id="GO:0006888">
    <property type="term" value="P:endoplasmic reticulum to Golgi vesicle-mediated transport"/>
    <property type="evidence" value="ECO:0007669"/>
    <property type="project" value="TreeGrafter"/>
</dbReference>
<evidence type="ECO:0000256" key="1">
    <source>
        <dbReference type="ARBA" id="ARBA00022468"/>
    </source>
</evidence>
<keyword evidence="6" id="KW-1185">Reference proteome</keyword>
<dbReference type="PANTHER" id="PTHR20913">
    <property type="entry name" value="TBC1 DOMAIN FAMILY MEMBER 20/GTPASE"/>
    <property type="match status" value="1"/>
</dbReference>
<dbReference type="Gene3D" id="1.10.8.1310">
    <property type="match status" value="1"/>
</dbReference>
<feature type="compositionally biased region" description="Low complexity" evidence="2">
    <location>
        <begin position="419"/>
        <end position="435"/>
    </location>
</feature>
<feature type="compositionally biased region" description="Acidic residues" evidence="2">
    <location>
        <begin position="583"/>
        <end position="611"/>
    </location>
</feature>
<feature type="compositionally biased region" description="Polar residues" evidence="2">
    <location>
        <begin position="20"/>
        <end position="29"/>
    </location>
</feature>
<feature type="compositionally biased region" description="Polar residues" evidence="2">
    <location>
        <begin position="441"/>
        <end position="453"/>
    </location>
</feature>
<dbReference type="InterPro" id="IPR045913">
    <property type="entry name" value="TBC20/Gyp8-like"/>
</dbReference>
<organism evidence="5 6">
    <name type="scientific">Rhodotorula mucilaginosa</name>
    <name type="common">Yeast</name>
    <name type="synonym">Rhodotorula rubra</name>
    <dbReference type="NCBI Taxonomy" id="5537"/>
    <lineage>
        <taxon>Eukaryota</taxon>
        <taxon>Fungi</taxon>
        <taxon>Dikarya</taxon>
        <taxon>Basidiomycota</taxon>
        <taxon>Pucciniomycotina</taxon>
        <taxon>Microbotryomycetes</taxon>
        <taxon>Sporidiobolales</taxon>
        <taxon>Sporidiobolaceae</taxon>
        <taxon>Rhodotorula</taxon>
    </lineage>
</organism>
<evidence type="ECO:0000313" key="5">
    <source>
        <dbReference type="EMBL" id="KAG0667120.1"/>
    </source>
</evidence>
<feature type="region of interest" description="Disordered" evidence="2">
    <location>
        <begin position="578"/>
        <end position="643"/>
    </location>
</feature>
<dbReference type="GO" id="GO:0005096">
    <property type="term" value="F:GTPase activator activity"/>
    <property type="evidence" value="ECO:0007669"/>
    <property type="project" value="UniProtKB-KW"/>
</dbReference>
<feature type="region of interest" description="Disordered" evidence="2">
    <location>
        <begin position="251"/>
        <end position="285"/>
    </location>
</feature>
<keyword evidence="1" id="KW-0343">GTPase activation</keyword>
<sequence>MQLDDDKAPADREARPDSLQALSDSSSPTAPAPLEQPATRDQTLQRQRVLQAIEEHDVDALRHLAGQTGGPILLRSNAKGKQKEADSGTSWELDELPPRDDERQVRLDIDRSLVNFPHDVRDENRDQLRVKLERAILTVLRRHPALHYFQGIVHRLVKAIDPELYDVVSQAASMPFFALSWALTLLSHDLDSVAVLARLFDFLLAHNPSMICHLVVAILLTKKDDLVSVSETCEGDPAIIHSALSQLPAIILPPTPSEDTSTTDSRTAPSSPAQSQGPDTPSRKTAATFEEDDLSLSEDLMSSASFLGSSSDLARSPTLTASSSVSTFELRDLEDDEADLDASMISASEIEVDKGHESVAGLRRRRRPSEVAAPSGFTSALASSSLHGYEADHDHNDDVDSLHALDESMFSDPDIEGLAFQPFPSSSSSSRATEPSTPPRGNQQTSRSGNVVVSASSPPDSPSQLPPRRTVVVDELILQALELSRRYPIGSSTASSDLLVSSAQTEAVTAAVDADVSVHLASPVVDADAVESHPDLQADRVLGANSCINTWHRSMNGTLTDAEAETIVRNNEGIVFADALGPDLDETETLPEGDDESLDDDFGDADADEYDIVPSPGDADASNGRRRRRRHRRSSSTRGGRIPPLLALGPHGWLVVSGVAVAAVAYGVYRQQSGASAAAAAASSGAHGLGTARLGLGLGFGGGGGFGGAAAAGGGGGPVAVEGIRDAGAASLFGAGGRLV</sequence>
<comment type="caution">
    <text evidence="5">The sequence shown here is derived from an EMBL/GenBank/DDBJ whole genome shotgun (WGS) entry which is preliminary data.</text>
</comment>
<dbReference type="EMBL" id="PUHQ01000002">
    <property type="protein sequence ID" value="KAG0667120.1"/>
    <property type="molecule type" value="Genomic_DNA"/>
</dbReference>
<reference evidence="5 6" key="1">
    <citation type="submission" date="2020-11" db="EMBL/GenBank/DDBJ databases">
        <title>Kefir isolates.</title>
        <authorList>
            <person name="Marcisauskas S."/>
            <person name="Kim Y."/>
            <person name="Blasche S."/>
        </authorList>
    </citation>
    <scope>NUCLEOTIDE SEQUENCE [LARGE SCALE GENOMIC DNA]</scope>
    <source>
        <strain evidence="5 6">KR</strain>
    </source>
</reference>
<accession>A0A9P7BAE4</accession>
<name>A0A9P7BAE4_RHOMI</name>
<dbReference type="Proteomes" id="UP000777482">
    <property type="component" value="Unassembled WGS sequence"/>
</dbReference>
<dbReference type="SUPFAM" id="SSF47923">
    <property type="entry name" value="Ypt/Rab-GAP domain of gyp1p"/>
    <property type="match status" value="2"/>
</dbReference>
<dbReference type="Gene3D" id="1.10.472.80">
    <property type="entry name" value="Ypt/Rab-GAP domain of gyp1p, domain 3"/>
    <property type="match status" value="1"/>
</dbReference>
<feature type="region of interest" description="Disordered" evidence="2">
    <location>
        <begin position="415"/>
        <end position="468"/>
    </location>
</feature>
<dbReference type="AlphaFoldDB" id="A0A9P7BAE4"/>
<feature type="region of interest" description="Disordered" evidence="2">
    <location>
        <begin position="354"/>
        <end position="376"/>
    </location>
</feature>
<keyword evidence="3" id="KW-1133">Transmembrane helix</keyword>
<evidence type="ECO:0000313" key="6">
    <source>
        <dbReference type="Proteomes" id="UP000777482"/>
    </source>
</evidence>
<feature type="region of interest" description="Disordered" evidence="2">
    <location>
        <begin position="1"/>
        <end position="45"/>
    </location>
</feature>
<dbReference type="Pfam" id="PF00566">
    <property type="entry name" value="RabGAP-TBC"/>
    <property type="match status" value="1"/>
</dbReference>
<keyword evidence="3" id="KW-0472">Membrane</keyword>
<dbReference type="InterPro" id="IPR035969">
    <property type="entry name" value="Rab-GAP_TBC_sf"/>
</dbReference>
<evidence type="ECO:0000259" key="4">
    <source>
        <dbReference type="Pfam" id="PF00566"/>
    </source>
</evidence>
<dbReference type="OrthoDB" id="10249988at2759"/>
<dbReference type="PANTHER" id="PTHR20913:SF7">
    <property type="entry name" value="RE60063P"/>
    <property type="match status" value="1"/>
</dbReference>
<keyword evidence="3" id="KW-0812">Transmembrane</keyword>
<feature type="compositionally biased region" description="Basic residues" evidence="2">
    <location>
        <begin position="624"/>
        <end position="635"/>
    </location>
</feature>
<feature type="compositionally biased region" description="Polar residues" evidence="2">
    <location>
        <begin position="268"/>
        <end position="285"/>
    </location>
</feature>
<feature type="compositionally biased region" description="Basic and acidic residues" evidence="2">
    <location>
        <begin position="1"/>
        <end position="16"/>
    </location>
</feature>
<dbReference type="GO" id="GO:0005789">
    <property type="term" value="C:endoplasmic reticulum membrane"/>
    <property type="evidence" value="ECO:0007669"/>
    <property type="project" value="TreeGrafter"/>
</dbReference>
<feature type="transmembrane region" description="Helical" evidence="3">
    <location>
        <begin position="651"/>
        <end position="669"/>
    </location>
</feature>
<gene>
    <name evidence="5" type="ORF">C6P46_002531</name>
</gene>
<feature type="region of interest" description="Disordered" evidence="2">
    <location>
        <begin position="70"/>
        <end position="96"/>
    </location>
</feature>
<feature type="compositionally biased region" description="Low complexity" evidence="2">
    <location>
        <begin position="257"/>
        <end position="267"/>
    </location>
</feature>
<protein>
    <recommendedName>
        <fullName evidence="4">Rab-GAP TBC domain-containing protein</fullName>
    </recommendedName>
</protein>
<dbReference type="InterPro" id="IPR000195">
    <property type="entry name" value="Rab-GAP-TBC_dom"/>
</dbReference>
<evidence type="ECO:0000256" key="2">
    <source>
        <dbReference type="SAM" id="MobiDB-lite"/>
    </source>
</evidence>